<dbReference type="SMART" id="SM00589">
    <property type="entry name" value="PRY"/>
    <property type="match status" value="1"/>
</dbReference>
<dbReference type="SMART" id="SM00449">
    <property type="entry name" value="SPRY"/>
    <property type="match status" value="1"/>
</dbReference>
<dbReference type="PANTHER" id="PTHR25465:SF5">
    <property type="entry name" value="E3 UBIQUITIN_ISG15 LIGASE TRIM25-RELATED"/>
    <property type="match status" value="1"/>
</dbReference>
<dbReference type="GO" id="GO:0008270">
    <property type="term" value="F:zinc ion binding"/>
    <property type="evidence" value="ECO:0007669"/>
    <property type="project" value="UniProtKB-KW"/>
</dbReference>
<evidence type="ECO:0000256" key="2">
    <source>
        <dbReference type="ARBA" id="ARBA00022771"/>
    </source>
</evidence>
<dbReference type="Pfam" id="PF00622">
    <property type="entry name" value="SPRY"/>
    <property type="match status" value="1"/>
</dbReference>
<dbReference type="Ensembl" id="ENSCVAT00000002398.1">
    <property type="protein sequence ID" value="ENSCVAP00000025140.1"/>
    <property type="gene ID" value="ENSCVAG00000009708.1"/>
</dbReference>
<sequence length="191" mass="22051">LCCYEPDTEPKIRAEFLKYSQQITLDPNTANIFLSLSEGNRKVTYMKQQSYLDHPERFTDEYQVLSRESLTGRCYWEVQCGGKGVYIAVSYKNIIRAGESNECAFGFNSNSWTIRNDTSRYLFYHNSHPVQGQVPSRIGVYLDHRAGILSFYRVSETLTLLHRVQTTFTQPLYAGIRLNYEGSSAEFLKPK</sequence>
<proteinExistence type="predicted"/>
<keyword evidence="1" id="KW-0479">Metal-binding</keyword>
<evidence type="ECO:0000256" key="1">
    <source>
        <dbReference type="ARBA" id="ARBA00022723"/>
    </source>
</evidence>
<dbReference type="CDD" id="cd16040">
    <property type="entry name" value="SPRY_PRY_SNTX"/>
    <property type="match status" value="1"/>
</dbReference>
<dbReference type="Gene3D" id="2.60.120.920">
    <property type="match status" value="1"/>
</dbReference>
<evidence type="ECO:0000259" key="4">
    <source>
        <dbReference type="PROSITE" id="PS50188"/>
    </source>
</evidence>
<organism evidence="5 6">
    <name type="scientific">Cyprinodon variegatus</name>
    <name type="common">Sheepshead minnow</name>
    <dbReference type="NCBI Taxonomy" id="28743"/>
    <lineage>
        <taxon>Eukaryota</taxon>
        <taxon>Metazoa</taxon>
        <taxon>Chordata</taxon>
        <taxon>Craniata</taxon>
        <taxon>Vertebrata</taxon>
        <taxon>Euteleostomi</taxon>
        <taxon>Actinopterygii</taxon>
        <taxon>Neopterygii</taxon>
        <taxon>Teleostei</taxon>
        <taxon>Neoteleostei</taxon>
        <taxon>Acanthomorphata</taxon>
        <taxon>Ovalentaria</taxon>
        <taxon>Atherinomorphae</taxon>
        <taxon>Cyprinodontiformes</taxon>
        <taxon>Cyprinodontidae</taxon>
        <taxon>Cyprinodon</taxon>
    </lineage>
</organism>
<evidence type="ECO:0000313" key="5">
    <source>
        <dbReference type="Ensembl" id="ENSCVAP00000025140.1"/>
    </source>
</evidence>
<reference evidence="5" key="1">
    <citation type="submission" date="2025-08" db="UniProtKB">
        <authorList>
            <consortium name="Ensembl"/>
        </authorList>
    </citation>
    <scope>IDENTIFICATION</scope>
</reference>
<dbReference type="PANTHER" id="PTHR25465">
    <property type="entry name" value="B-BOX DOMAIN CONTAINING"/>
    <property type="match status" value="1"/>
</dbReference>
<keyword evidence="2" id="KW-0863">Zinc-finger</keyword>
<dbReference type="SUPFAM" id="SSF49899">
    <property type="entry name" value="Concanavalin A-like lectins/glucanases"/>
    <property type="match status" value="1"/>
</dbReference>
<dbReference type="Proteomes" id="UP000265020">
    <property type="component" value="Unassembled WGS sequence"/>
</dbReference>
<dbReference type="Pfam" id="PF13765">
    <property type="entry name" value="PRY"/>
    <property type="match status" value="1"/>
</dbReference>
<name>A0A3Q2GG69_CYPVA</name>
<dbReference type="InterPro" id="IPR006574">
    <property type="entry name" value="PRY"/>
</dbReference>
<dbReference type="PRINTS" id="PR01407">
    <property type="entry name" value="BUTYPHLNCDUF"/>
</dbReference>
<dbReference type="GeneTree" id="ENSGT01150000286922"/>
<dbReference type="InterPro" id="IPR013320">
    <property type="entry name" value="ConA-like_dom_sf"/>
</dbReference>
<protein>
    <recommendedName>
        <fullName evidence="4">B30.2/SPRY domain-containing protein</fullName>
    </recommendedName>
</protein>
<keyword evidence="6" id="KW-1185">Reference proteome</keyword>
<evidence type="ECO:0000313" key="6">
    <source>
        <dbReference type="Proteomes" id="UP000265020"/>
    </source>
</evidence>
<dbReference type="InterPro" id="IPR003877">
    <property type="entry name" value="SPRY_dom"/>
</dbReference>
<dbReference type="InterPro" id="IPR001870">
    <property type="entry name" value="B30.2/SPRY"/>
</dbReference>
<dbReference type="PROSITE" id="PS50188">
    <property type="entry name" value="B302_SPRY"/>
    <property type="match status" value="1"/>
</dbReference>
<evidence type="ECO:0000256" key="3">
    <source>
        <dbReference type="ARBA" id="ARBA00022833"/>
    </source>
</evidence>
<dbReference type="InterPro" id="IPR043136">
    <property type="entry name" value="B30.2/SPRY_sf"/>
</dbReference>
<dbReference type="OMA" id="YSEYPER"/>
<feature type="domain" description="B30.2/SPRY" evidence="4">
    <location>
        <begin position="3"/>
        <end position="191"/>
    </location>
</feature>
<reference evidence="5" key="2">
    <citation type="submission" date="2025-09" db="UniProtKB">
        <authorList>
            <consortium name="Ensembl"/>
        </authorList>
    </citation>
    <scope>IDENTIFICATION</scope>
</reference>
<dbReference type="InterPro" id="IPR003879">
    <property type="entry name" value="Butyrophylin_SPRY"/>
</dbReference>
<dbReference type="AlphaFoldDB" id="A0A3Q2GG69"/>
<dbReference type="GO" id="GO:0005737">
    <property type="term" value="C:cytoplasm"/>
    <property type="evidence" value="ECO:0007669"/>
    <property type="project" value="UniProtKB-ARBA"/>
</dbReference>
<dbReference type="InterPro" id="IPR051051">
    <property type="entry name" value="E3_ubiq-ligase_TRIM/RNF"/>
</dbReference>
<keyword evidence="3" id="KW-0862">Zinc</keyword>
<accession>A0A3Q2GG69</accession>